<comment type="caution">
    <text evidence="3">The sequence shown here is derived from an EMBL/GenBank/DDBJ whole genome shotgun (WGS) entry which is preliminary data.</text>
</comment>
<name>A0A8K0K3V8_LADFU</name>
<organism evidence="3 4">
    <name type="scientific">Ladona fulva</name>
    <name type="common">Scarce chaser dragonfly</name>
    <name type="synonym">Libellula fulva</name>
    <dbReference type="NCBI Taxonomy" id="123851"/>
    <lineage>
        <taxon>Eukaryota</taxon>
        <taxon>Metazoa</taxon>
        <taxon>Ecdysozoa</taxon>
        <taxon>Arthropoda</taxon>
        <taxon>Hexapoda</taxon>
        <taxon>Insecta</taxon>
        <taxon>Pterygota</taxon>
        <taxon>Palaeoptera</taxon>
        <taxon>Odonata</taxon>
        <taxon>Epiprocta</taxon>
        <taxon>Anisoptera</taxon>
        <taxon>Libelluloidea</taxon>
        <taxon>Libellulidae</taxon>
        <taxon>Ladona</taxon>
    </lineage>
</organism>
<evidence type="ECO:0000313" key="3">
    <source>
        <dbReference type="EMBL" id="KAG8226830.1"/>
    </source>
</evidence>
<reference evidence="3" key="2">
    <citation type="submission" date="2017-10" db="EMBL/GenBank/DDBJ databases">
        <title>Ladona fulva Genome sequencing and assembly.</title>
        <authorList>
            <person name="Murali S."/>
            <person name="Richards S."/>
            <person name="Bandaranaike D."/>
            <person name="Bellair M."/>
            <person name="Blankenburg K."/>
            <person name="Chao H."/>
            <person name="Dinh H."/>
            <person name="Doddapaneni H."/>
            <person name="Dugan-Rocha S."/>
            <person name="Elkadiri S."/>
            <person name="Gnanaolivu R."/>
            <person name="Hernandez B."/>
            <person name="Skinner E."/>
            <person name="Javaid M."/>
            <person name="Lee S."/>
            <person name="Li M."/>
            <person name="Ming W."/>
            <person name="Munidasa M."/>
            <person name="Muniz J."/>
            <person name="Nguyen L."/>
            <person name="Hughes D."/>
            <person name="Osuji N."/>
            <person name="Pu L.-L."/>
            <person name="Puazo M."/>
            <person name="Qu C."/>
            <person name="Quiroz J."/>
            <person name="Raj R."/>
            <person name="Weissenberger G."/>
            <person name="Xin Y."/>
            <person name="Zou X."/>
            <person name="Han Y."/>
            <person name="Worley K."/>
            <person name="Muzny D."/>
            <person name="Gibbs R."/>
        </authorList>
    </citation>
    <scope>NUCLEOTIDE SEQUENCE</scope>
    <source>
        <strain evidence="3">Sampled in the wild</strain>
    </source>
</reference>
<dbReference type="PANTHER" id="PTHR14790">
    <property type="entry name" value="RECQ-MEDIATED GENOME INSTABILITY PROTEIN 1 RMI1"/>
    <property type="match status" value="1"/>
</dbReference>
<keyword evidence="4" id="KW-1185">Reference proteome</keyword>
<feature type="non-terminal residue" evidence="3">
    <location>
        <position position="291"/>
    </location>
</feature>
<dbReference type="EMBL" id="KZ308299">
    <property type="protein sequence ID" value="KAG8226830.1"/>
    <property type="molecule type" value="Genomic_DNA"/>
</dbReference>
<reference evidence="3" key="1">
    <citation type="submission" date="2013-04" db="EMBL/GenBank/DDBJ databases">
        <authorList>
            <person name="Qu J."/>
            <person name="Murali S.C."/>
            <person name="Bandaranaike D."/>
            <person name="Bellair M."/>
            <person name="Blankenburg K."/>
            <person name="Chao H."/>
            <person name="Dinh H."/>
            <person name="Doddapaneni H."/>
            <person name="Downs B."/>
            <person name="Dugan-Rocha S."/>
            <person name="Elkadiri S."/>
            <person name="Gnanaolivu R.D."/>
            <person name="Hernandez B."/>
            <person name="Javaid M."/>
            <person name="Jayaseelan J.C."/>
            <person name="Lee S."/>
            <person name="Li M."/>
            <person name="Ming W."/>
            <person name="Munidasa M."/>
            <person name="Muniz J."/>
            <person name="Nguyen L."/>
            <person name="Ongeri F."/>
            <person name="Osuji N."/>
            <person name="Pu L.-L."/>
            <person name="Puazo M."/>
            <person name="Qu C."/>
            <person name="Quiroz J."/>
            <person name="Raj R."/>
            <person name="Weissenberger G."/>
            <person name="Xin Y."/>
            <person name="Zou X."/>
            <person name="Han Y."/>
            <person name="Richards S."/>
            <person name="Worley K."/>
            <person name="Muzny D."/>
            <person name="Gibbs R."/>
        </authorList>
    </citation>
    <scope>NUCLEOTIDE SEQUENCE</scope>
    <source>
        <strain evidence="3">Sampled in the wild</strain>
    </source>
</reference>
<protein>
    <recommendedName>
        <fullName evidence="2">RecQ-mediated genome instability protein 1 C-terminal OB-fold domain-containing protein</fullName>
    </recommendedName>
</protein>
<proteinExistence type="predicted"/>
<dbReference type="PANTHER" id="PTHR14790:SF15">
    <property type="entry name" value="RECQ-MEDIATED GENOME INSTABILITY PROTEIN 1"/>
    <property type="match status" value="1"/>
</dbReference>
<dbReference type="Gene3D" id="2.40.50.510">
    <property type="match status" value="1"/>
</dbReference>
<dbReference type="AlphaFoldDB" id="A0A8K0K3V8"/>
<accession>A0A8K0K3V8</accession>
<dbReference type="GO" id="GO:0031422">
    <property type="term" value="C:RecQ family helicase-topoisomerase III complex"/>
    <property type="evidence" value="ECO:0007669"/>
    <property type="project" value="TreeGrafter"/>
</dbReference>
<dbReference type="Pfam" id="PF16099">
    <property type="entry name" value="RMI1_C"/>
    <property type="match status" value="1"/>
</dbReference>
<evidence type="ECO:0000256" key="1">
    <source>
        <dbReference type="SAM" id="MobiDB-lite"/>
    </source>
</evidence>
<dbReference type="GO" id="GO:0000712">
    <property type="term" value="P:resolution of meiotic recombination intermediates"/>
    <property type="evidence" value="ECO:0007669"/>
    <property type="project" value="TreeGrafter"/>
</dbReference>
<feature type="region of interest" description="Disordered" evidence="1">
    <location>
        <begin position="1"/>
        <end position="37"/>
    </location>
</feature>
<evidence type="ECO:0000313" key="4">
    <source>
        <dbReference type="Proteomes" id="UP000792457"/>
    </source>
</evidence>
<dbReference type="GO" id="GO:0000724">
    <property type="term" value="P:double-strand break repair via homologous recombination"/>
    <property type="evidence" value="ECO:0007669"/>
    <property type="project" value="TreeGrafter"/>
</dbReference>
<dbReference type="InterPro" id="IPR032199">
    <property type="entry name" value="RMI1_C"/>
</dbReference>
<feature type="domain" description="RecQ-mediated genome instability protein 1 C-terminal OB-fold" evidence="2">
    <location>
        <begin position="193"/>
        <end position="291"/>
    </location>
</feature>
<gene>
    <name evidence="3" type="ORF">J437_LFUL007096</name>
</gene>
<evidence type="ECO:0000259" key="2">
    <source>
        <dbReference type="Pfam" id="PF16099"/>
    </source>
</evidence>
<dbReference type="Proteomes" id="UP000792457">
    <property type="component" value="Unassembled WGS sequence"/>
</dbReference>
<dbReference type="GO" id="GO:0016604">
    <property type="term" value="C:nuclear body"/>
    <property type="evidence" value="ECO:0007669"/>
    <property type="project" value="TreeGrafter"/>
</dbReference>
<dbReference type="OrthoDB" id="341511at2759"/>
<sequence>MDVGETVQRELPASRQQPAPVPASNHQQNDLDFPDDDELDYLDLAEIPDRNQHVPNNNKKEAEEVLLDDEDDDLLLQLPVGQLDSQVVNSQTDVMQRVDNDHHVNRPSFTATNEWPSTSRMIHQEAEVMTSKASLMSTHSTVSNQKSGPHGQGKILQYIHKTSDDDTPRGGERKDEIYLKWSSASTPKVIKTGPFVYLKQLVSSLSAPGIYSVKGFLVTLLSKLEEKDGRWSLLAKLSDGSATVTVDFSEEVLDDIVGFSVTELHAMRRKMSGNPAIKERLKNGFQQAKKK</sequence>
<dbReference type="GO" id="GO:0000166">
    <property type="term" value="F:nucleotide binding"/>
    <property type="evidence" value="ECO:0007669"/>
    <property type="project" value="InterPro"/>
</dbReference>